<dbReference type="Proteomes" id="UP000700706">
    <property type="component" value="Unassembled WGS sequence"/>
</dbReference>
<name>A0A952FLR0_9PROT</name>
<dbReference type="EMBL" id="JAEKLZ010000174">
    <property type="protein sequence ID" value="MBW8725505.1"/>
    <property type="molecule type" value="Genomic_DNA"/>
</dbReference>
<gene>
    <name evidence="1" type="ORF">JF625_10165</name>
</gene>
<dbReference type="AlphaFoldDB" id="A0A952FLR0"/>
<evidence type="ECO:0000313" key="2">
    <source>
        <dbReference type="Proteomes" id="UP000700706"/>
    </source>
</evidence>
<comment type="caution">
    <text evidence="1">The sequence shown here is derived from an EMBL/GenBank/DDBJ whole genome shotgun (WGS) entry which is preliminary data.</text>
</comment>
<accession>A0A952FLR0</accession>
<reference evidence="1" key="1">
    <citation type="submission" date="2020-06" db="EMBL/GenBank/DDBJ databases">
        <title>Stable isotope informed genome-resolved metagenomics uncovers potential trophic interactions in rhizosphere soil.</title>
        <authorList>
            <person name="Starr E.P."/>
            <person name="Shi S."/>
            <person name="Blazewicz S.J."/>
            <person name="Koch B.J."/>
            <person name="Probst A.J."/>
            <person name="Hungate B.A."/>
            <person name="Pett-Ridge J."/>
            <person name="Firestone M.K."/>
            <person name="Banfield J.F."/>
        </authorList>
    </citation>
    <scope>NUCLEOTIDE SEQUENCE</scope>
    <source>
        <strain evidence="1">YM_69_17</strain>
    </source>
</reference>
<protein>
    <submittedName>
        <fullName evidence="1">Uncharacterized protein</fullName>
    </submittedName>
</protein>
<sequence>MTLDQIIAAIASIGTLGSALATWRTISQISKQRQSSYHPELAFGRRFFKVSRKGSSKTGAPDTWRAQKGTDNSVISTTDEVEIGTRFSIPLTNIGLGAAKSVIVKWSFDVDNAISLVNQAMSKKPHLGNYVYENGVVKSVSEGLAIFDVVNRIIKIDYILSNKGLSETDEISVPLAYLHLLSRYIHYNFEAHFSKETKETKETKEIKIIKFDDFPKLNSSVSYLDIGEKKFKMYYEFEFSIQSYYYGTANFSGSVGCKRIKKLPIFINSSWSSKFFLNPINHGWNLMNLAVQKIQKLAKWFDWRNQHRRS</sequence>
<evidence type="ECO:0000313" key="1">
    <source>
        <dbReference type="EMBL" id="MBW8725505.1"/>
    </source>
</evidence>
<organism evidence="1 2">
    <name type="scientific">Inquilinus limosus</name>
    <dbReference type="NCBI Taxonomy" id="171674"/>
    <lineage>
        <taxon>Bacteria</taxon>
        <taxon>Pseudomonadati</taxon>
        <taxon>Pseudomonadota</taxon>
        <taxon>Alphaproteobacteria</taxon>
        <taxon>Rhodospirillales</taxon>
        <taxon>Rhodospirillaceae</taxon>
        <taxon>Inquilinus</taxon>
    </lineage>
</organism>
<proteinExistence type="predicted"/>